<sequence length="74" mass="8633">FALTNKSFVLVAKAFQKIYDNTNCPLIWPNVLIIDKGTEFLAIAKHDYQKFEKHAYFQQDAEDFHLPLTNKSRS</sequence>
<evidence type="ECO:0000313" key="2">
    <source>
        <dbReference type="Proteomes" id="UP000789759"/>
    </source>
</evidence>
<proteinExistence type="predicted"/>
<dbReference type="OrthoDB" id="2438021at2759"/>
<dbReference type="EMBL" id="CAJVQA010000907">
    <property type="protein sequence ID" value="CAG8495517.1"/>
    <property type="molecule type" value="Genomic_DNA"/>
</dbReference>
<organism evidence="1 2">
    <name type="scientific">Cetraspora pellucida</name>
    <dbReference type="NCBI Taxonomy" id="1433469"/>
    <lineage>
        <taxon>Eukaryota</taxon>
        <taxon>Fungi</taxon>
        <taxon>Fungi incertae sedis</taxon>
        <taxon>Mucoromycota</taxon>
        <taxon>Glomeromycotina</taxon>
        <taxon>Glomeromycetes</taxon>
        <taxon>Diversisporales</taxon>
        <taxon>Gigasporaceae</taxon>
        <taxon>Cetraspora</taxon>
    </lineage>
</organism>
<feature type="non-terminal residue" evidence="1">
    <location>
        <position position="74"/>
    </location>
</feature>
<reference evidence="1" key="1">
    <citation type="submission" date="2021-06" db="EMBL/GenBank/DDBJ databases">
        <authorList>
            <person name="Kallberg Y."/>
            <person name="Tangrot J."/>
            <person name="Rosling A."/>
        </authorList>
    </citation>
    <scope>NUCLEOTIDE SEQUENCE</scope>
    <source>
        <strain evidence="1">FL966</strain>
    </source>
</reference>
<evidence type="ECO:0000313" key="1">
    <source>
        <dbReference type="EMBL" id="CAG8495517.1"/>
    </source>
</evidence>
<gene>
    <name evidence="1" type="ORF">CPELLU_LOCUS2195</name>
</gene>
<accession>A0A9N8WTG1</accession>
<comment type="caution">
    <text evidence="1">The sequence shown here is derived from an EMBL/GenBank/DDBJ whole genome shotgun (WGS) entry which is preliminary data.</text>
</comment>
<dbReference type="AlphaFoldDB" id="A0A9N8WTG1"/>
<dbReference type="Proteomes" id="UP000789759">
    <property type="component" value="Unassembled WGS sequence"/>
</dbReference>
<keyword evidence="2" id="KW-1185">Reference proteome</keyword>
<name>A0A9N8WTG1_9GLOM</name>
<protein>
    <submittedName>
        <fullName evidence="1">17767_t:CDS:1</fullName>
    </submittedName>
</protein>